<proteinExistence type="predicted"/>
<name>A0AAV7SI35_PLEWA</name>
<dbReference type="Pfam" id="PF13873">
    <property type="entry name" value="Myb_DNA-bind_5"/>
    <property type="match status" value="1"/>
</dbReference>
<organism evidence="3 4">
    <name type="scientific">Pleurodeles waltl</name>
    <name type="common">Iberian ribbed newt</name>
    <dbReference type="NCBI Taxonomy" id="8319"/>
    <lineage>
        <taxon>Eukaryota</taxon>
        <taxon>Metazoa</taxon>
        <taxon>Chordata</taxon>
        <taxon>Craniata</taxon>
        <taxon>Vertebrata</taxon>
        <taxon>Euteleostomi</taxon>
        <taxon>Amphibia</taxon>
        <taxon>Batrachia</taxon>
        <taxon>Caudata</taxon>
        <taxon>Salamandroidea</taxon>
        <taxon>Salamandridae</taxon>
        <taxon>Pleurodelinae</taxon>
        <taxon>Pleurodeles</taxon>
    </lineage>
</organism>
<comment type="caution">
    <text evidence="3">The sequence shown here is derived from an EMBL/GenBank/DDBJ whole genome shotgun (WGS) entry which is preliminary data.</text>
</comment>
<evidence type="ECO:0000259" key="2">
    <source>
        <dbReference type="Pfam" id="PF13873"/>
    </source>
</evidence>
<feature type="domain" description="Myb/SANT-like DNA-binding" evidence="2">
    <location>
        <begin position="2"/>
        <end position="32"/>
    </location>
</feature>
<keyword evidence="4" id="KW-1185">Reference proteome</keyword>
<sequence length="154" mass="17320">MELWRRIVDRVNAVGQHLRTRDDIRKMWNDLRGKGPQGTPRTQDNQGAGVSGSGHTVQGTEAQDNRDTGRTAVQQGEDRPRDPTLQEALTEFLGAYQHSQVTLDQILVNMQENRRLEEGQYQGIREDLQAINTTLVSIAEVLAKMANIMREAAL</sequence>
<gene>
    <name evidence="3" type="ORF">NDU88_004199</name>
</gene>
<feature type="compositionally biased region" description="Polar residues" evidence="1">
    <location>
        <begin position="39"/>
        <end position="62"/>
    </location>
</feature>
<evidence type="ECO:0000313" key="4">
    <source>
        <dbReference type="Proteomes" id="UP001066276"/>
    </source>
</evidence>
<accession>A0AAV7SI35</accession>
<dbReference type="EMBL" id="JANPWB010000008">
    <property type="protein sequence ID" value="KAJ1163746.1"/>
    <property type="molecule type" value="Genomic_DNA"/>
</dbReference>
<feature type="region of interest" description="Disordered" evidence="1">
    <location>
        <begin position="29"/>
        <end position="85"/>
    </location>
</feature>
<reference evidence="3" key="1">
    <citation type="journal article" date="2022" name="bioRxiv">
        <title>Sequencing and chromosome-scale assembly of the giantPleurodeles waltlgenome.</title>
        <authorList>
            <person name="Brown T."/>
            <person name="Elewa A."/>
            <person name="Iarovenko S."/>
            <person name="Subramanian E."/>
            <person name="Araus A.J."/>
            <person name="Petzold A."/>
            <person name="Susuki M."/>
            <person name="Suzuki K.-i.T."/>
            <person name="Hayashi T."/>
            <person name="Toyoda A."/>
            <person name="Oliveira C."/>
            <person name="Osipova E."/>
            <person name="Leigh N.D."/>
            <person name="Simon A."/>
            <person name="Yun M.H."/>
        </authorList>
    </citation>
    <scope>NUCLEOTIDE SEQUENCE</scope>
    <source>
        <strain evidence="3">20211129_DDA</strain>
        <tissue evidence="3">Liver</tissue>
    </source>
</reference>
<evidence type="ECO:0000256" key="1">
    <source>
        <dbReference type="SAM" id="MobiDB-lite"/>
    </source>
</evidence>
<protein>
    <recommendedName>
        <fullName evidence="2">Myb/SANT-like DNA-binding domain-containing protein</fullName>
    </recommendedName>
</protein>
<dbReference type="InterPro" id="IPR028002">
    <property type="entry name" value="Myb_DNA-bind_5"/>
</dbReference>
<dbReference type="AlphaFoldDB" id="A0AAV7SI35"/>
<dbReference type="Proteomes" id="UP001066276">
    <property type="component" value="Chromosome 4_2"/>
</dbReference>
<evidence type="ECO:0000313" key="3">
    <source>
        <dbReference type="EMBL" id="KAJ1163746.1"/>
    </source>
</evidence>